<dbReference type="EMBL" id="CP067393">
    <property type="protein sequence ID" value="QQP86291.1"/>
    <property type="molecule type" value="Genomic_DNA"/>
</dbReference>
<protein>
    <submittedName>
        <fullName evidence="1">Uncharacterized protein</fullName>
    </submittedName>
</protein>
<organism evidence="1 2">
    <name type="scientific">Entomomonas asaccharolytica</name>
    <dbReference type="NCBI Taxonomy" id="2785331"/>
    <lineage>
        <taxon>Bacteria</taxon>
        <taxon>Pseudomonadati</taxon>
        <taxon>Pseudomonadota</taxon>
        <taxon>Gammaproteobacteria</taxon>
        <taxon>Pseudomonadales</taxon>
        <taxon>Pseudomonadaceae</taxon>
        <taxon>Entomomonas</taxon>
    </lineage>
</organism>
<proteinExistence type="predicted"/>
<evidence type="ECO:0000313" key="2">
    <source>
        <dbReference type="Proteomes" id="UP000595278"/>
    </source>
</evidence>
<evidence type="ECO:0000313" key="1">
    <source>
        <dbReference type="EMBL" id="QQP86291.1"/>
    </source>
</evidence>
<keyword evidence="2" id="KW-1185">Reference proteome</keyword>
<dbReference type="AlphaFoldDB" id="A0A974NGF2"/>
<gene>
    <name evidence="1" type="ORF">JHT90_03340</name>
</gene>
<reference evidence="1 2" key="1">
    <citation type="submission" date="2021-01" db="EMBL/GenBank/DDBJ databases">
        <title>Entomomonas sp. F2A isolated from a house cricket (Acheta domesticus).</title>
        <authorList>
            <person name="Spergser J."/>
            <person name="Busse H.-J."/>
        </authorList>
    </citation>
    <scope>NUCLEOTIDE SEQUENCE [LARGE SCALE GENOMIC DNA]</scope>
    <source>
        <strain evidence="1 2">F2A</strain>
    </source>
</reference>
<dbReference type="RefSeq" id="WP_201094066.1">
    <property type="nucleotide sequence ID" value="NZ_CP067393.1"/>
</dbReference>
<dbReference type="Proteomes" id="UP000595278">
    <property type="component" value="Chromosome"/>
</dbReference>
<accession>A0A974NGF2</accession>
<dbReference type="KEGG" id="eaz:JHT90_03340"/>
<name>A0A974NGF2_9GAMM</name>
<sequence length="111" mass="12392">MSQLVDLYTTENMHKILSKWYGQAAKQWNISEDLVLLVYQMVADSKSCTTTFNYVPRPSGPIGTARSLTSVAISEIKSVIKNLADDEHAIACLKTIAWKKRSQVTMARDGI</sequence>